<evidence type="ECO:0000256" key="3">
    <source>
        <dbReference type="SAM" id="MobiDB-lite"/>
    </source>
</evidence>
<dbReference type="InterPro" id="IPR040390">
    <property type="entry name" value="TIFY/JAZ"/>
</dbReference>
<name>A0AAN9K2F7_CANGL</name>
<evidence type="ECO:0000313" key="5">
    <source>
        <dbReference type="EMBL" id="KAK7308686.1"/>
    </source>
</evidence>
<protein>
    <recommendedName>
        <fullName evidence="2">Protein TIFY</fullName>
    </recommendedName>
    <alternativeName>
        <fullName evidence="2">Jasmonate ZIM domain-containing protein</fullName>
    </alternativeName>
</protein>
<dbReference type="Proteomes" id="UP001367508">
    <property type="component" value="Unassembled WGS sequence"/>
</dbReference>
<accession>A0AAN9K2F7</accession>
<dbReference type="InterPro" id="IPR010399">
    <property type="entry name" value="Tify_dom"/>
</dbReference>
<evidence type="ECO:0000313" key="6">
    <source>
        <dbReference type="Proteomes" id="UP001367508"/>
    </source>
</evidence>
<dbReference type="GO" id="GO:0031347">
    <property type="term" value="P:regulation of defense response"/>
    <property type="evidence" value="ECO:0007669"/>
    <property type="project" value="UniProtKB-UniRule"/>
</dbReference>
<gene>
    <name evidence="5" type="ORF">VNO77_42306</name>
</gene>
<keyword evidence="6" id="KW-1185">Reference proteome</keyword>
<feature type="compositionally biased region" description="Polar residues" evidence="3">
    <location>
        <begin position="343"/>
        <end position="365"/>
    </location>
</feature>
<dbReference type="AlphaFoldDB" id="A0AAN9K2F7"/>
<dbReference type="GO" id="GO:0009611">
    <property type="term" value="P:response to wounding"/>
    <property type="evidence" value="ECO:0007669"/>
    <property type="project" value="UniProtKB-UniRule"/>
</dbReference>
<proteinExistence type="inferred from homology"/>
<dbReference type="SMART" id="SM00979">
    <property type="entry name" value="TIFY"/>
    <property type="match status" value="1"/>
</dbReference>
<dbReference type="InterPro" id="IPR018467">
    <property type="entry name" value="CCT_CS"/>
</dbReference>
<feature type="domain" description="Tify" evidence="4">
    <location>
        <begin position="258"/>
        <end position="293"/>
    </location>
</feature>
<evidence type="ECO:0000259" key="4">
    <source>
        <dbReference type="PROSITE" id="PS51320"/>
    </source>
</evidence>
<dbReference type="Pfam" id="PF06200">
    <property type="entry name" value="tify"/>
    <property type="match status" value="1"/>
</dbReference>
<dbReference type="GO" id="GO:0005634">
    <property type="term" value="C:nucleus"/>
    <property type="evidence" value="ECO:0007669"/>
    <property type="project" value="UniProtKB-SubCell"/>
</dbReference>
<dbReference type="PANTHER" id="PTHR33077:SF90">
    <property type="entry name" value="PROTEIN TIFY 7"/>
    <property type="match status" value="1"/>
</dbReference>
<keyword evidence="2" id="KW-0539">Nucleus</keyword>
<comment type="subcellular location">
    <subcellularLocation>
        <location evidence="2">Nucleus</location>
    </subcellularLocation>
</comment>
<feature type="region of interest" description="Disordered" evidence="3">
    <location>
        <begin position="343"/>
        <end position="371"/>
    </location>
</feature>
<evidence type="ECO:0000256" key="1">
    <source>
        <dbReference type="ARBA" id="ARBA00008614"/>
    </source>
</evidence>
<comment type="similarity">
    <text evidence="1 2">Belongs to the TIFY/JAZ family.</text>
</comment>
<dbReference type="GO" id="GO:2000022">
    <property type="term" value="P:regulation of jasmonic acid mediated signaling pathway"/>
    <property type="evidence" value="ECO:0007669"/>
    <property type="project" value="UniProtKB-UniRule"/>
</dbReference>
<keyword evidence="2" id="KW-1184">Jasmonic acid signaling pathway</keyword>
<sequence length="447" mass="47595">MFVKFQHGRIILSMVVLDDEHGYANLEFDRVSLEHGLQHIKFFDMVVPTLNEGKRLLGRNCGFLQCFALKMERDFLGLSSKESLHVVKEEMNNGNGCKDSGYMNGAVVKWPFLNKVSVHPHLMSFSASQDDKAKMMVSDSITSSGFSAIPTFDTIQKCAVGEPQKSFNHDGQGGIHFSLTPYPVLHNVNSVNRSHGVKMFSGSMGHPSLKNHFATVGQNMNDANVKQPLLGGIPITAPHSAIPIVGAVAGMTETCVKPSGPAPQLTIFYAGTVNVFDDISPEKAQAIMLLAGNGLYAAPNMAQLKVQAPNSKLAAGEGVPVSLPINIPSCSGLSSALSVSSHTGAQSVSGSSGNDEFLASKSSGGPTAGVSKVETPKVVNATSMLPSAVPQARKASLARFLEKRKERVMNATPYNFNKKSENVPHQNSMVSNITASVGTDALLTKQG</sequence>
<comment type="domain">
    <text evidence="2">The jas domain is required for interaction with COI1.</text>
</comment>
<dbReference type="EMBL" id="JAYMYQ010000010">
    <property type="protein sequence ID" value="KAK7308686.1"/>
    <property type="molecule type" value="Genomic_DNA"/>
</dbReference>
<dbReference type="PANTHER" id="PTHR33077">
    <property type="entry name" value="PROTEIN TIFY 4A-RELATED-RELATED"/>
    <property type="match status" value="1"/>
</dbReference>
<comment type="function">
    <text evidence="2">Repressor of jasmonate responses.</text>
</comment>
<reference evidence="5 6" key="1">
    <citation type="submission" date="2024-01" db="EMBL/GenBank/DDBJ databases">
        <title>The genomes of 5 underutilized Papilionoideae crops provide insights into root nodulation and disease resistanc.</title>
        <authorList>
            <person name="Jiang F."/>
        </authorList>
    </citation>
    <scope>NUCLEOTIDE SEQUENCE [LARGE SCALE GENOMIC DNA]</scope>
    <source>
        <strain evidence="5">LVBAO_FW01</strain>
        <tissue evidence="5">Leaves</tissue>
    </source>
</reference>
<evidence type="ECO:0000256" key="2">
    <source>
        <dbReference type="RuleBase" id="RU369065"/>
    </source>
</evidence>
<dbReference type="PROSITE" id="PS51320">
    <property type="entry name" value="TIFY"/>
    <property type="match status" value="1"/>
</dbReference>
<dbReference type="Pfam" id="PF09425">
    <property type="entry name" value="Jas_motif"/>
    <property type="match status" value="1"/>
</dbReference>
<organism evidence="5 6">
    <name type="scientific">Canavalia gladiata</name>
    <name type="common">Sword bean</name>
    <name type="synonym">Dolichos gladiatus</name>
    <dbReference type="NCBI Taxonomy" id="3824"/>
    <lineage>
        <taxon>Eukaryota</taxon>
        <taxon>Viridiplantae</taxon>
        <taxon>Streptophyta</taxon>
        <taxon>Embryophyta</taxon>
        <taxon>Tracheophyta</taxon>
        <taxon>Spermatophyta</taxon>
        <taxon>Magnoliopsida</taxon>
        <taxon>eudicotyledons</taxon>
        <taxon>Gunneridae</taxon>
        <taxon>Pentapetalae</taxon>
        <taxon>rosids</taxon>
        <taxon>fabids</taxon>
        <taxon>Fabales</taxon>
        <taxon>Fabaceae</taxon>
        <taxon>Papilionoideae</taxon>
        <taxon>50 kb inversion clade</taxon>
        <taxon>NPAAA clade</taxon>
        <taxon>indigoferoid/millettioid clade</taxon>
        <taxon>Phaseoleae</taxon>
        <taxon>Canavalia</taxon>
    </lineage>
</organism>
<comment type="caution">
    <text evidence="5">The sequence shown here is derived from an EMBL/GenBank/DDBJ whole genome shotgun (WGS) entry which is preliminary data.</text>
</comment>